<dbReference type="PANTHER" id="PTHR48228">
    <property type="entry name" value="SUCCINYL-COA--D-CITRAMALATE COA-TRANSFERASE"/>
    <property type="match status" value="1"/>
</dbReference>
<dbReference type="PANTHER" id="PTHR48228:SF5">
    <property type="entry name" value="ALPHA-METHYLACYL-COA RACEMASE"/>
    <property type="match status" value="1"/>
</dbReference>
<protein>
    <submittedName>
        <fullName evidence="1">CaiB/BaiF CoA-transferase family protein</fullName>
    </submittedName>
</protein>
<gene>
    <name evidence="1" type="ORF">VSR73_15340</name>
</gene>
<dbReference type="InterPro" id="IPR023606">
    <property type="entry name" value="CoA-Trfase_III_dom_1_sf"/>
</dbReference>
<dbReference type="EMBL" id="JAYMRV010000004">
    <property type="protein sequence ID" value="MEM5422432.1"/>
    <property type="molecule type" value="Genomic_DNA"/>
</dbReference>
<comment type="caution">
    <text evidence="1">The sequence shown here is derived from an EMBL/GenBank/DDBJ whole genome shotgun (WGS) entry which is preliminary data.</text>
</comment>
<keyword evidence="2" id="KW-1185">Reference proteome</keyword>
<dbReference type="InterPro" id="IPR050509">
    <property type="entry name" value="CoA-transferase_III"/>
</dbReference>
<reference evidence="1 2" key="1">
    <citation type="submission" date="2024-01" db="EMBL/GenBank/DDBJ databases">
        <title>The diversity of rhizobia nodulating Mimosa spp. in eleven states of Brazil covering several biomes is determined by host plant, location, and edaphic factors.</title>
        <authorList>
            <person name="Rouws L."/>
            <person name="Barauna A."/>
            <person name="Beukes C."/>
            <person name="De Faria S.M."/>
            <person name="Gross E."/>
            <person name="Dos Reis Junior F.B."/>
            <person name="Simon M."/>
            <person name="Maluk M."/>
            <person name="Odee D.W."/>
            <person name="Kenicer G."/>
            <person name="Young J.P.W."/>
            <person name="Reis V.M."/>
            <person name="Zilli J."/>
            <person name="James E.K."/>
        </authorList>
    </citation>
    <scope>NUCLEOTIDE SEQUENCE [LARGE SCALE GENOMIC DNA]</scope>
    <source>
        <strain evidence="1 2">JPY167</strain>
    </source>
</reference>
<proteinExistence type="predicted"/>
<name>A0ABU9RS18_9BURK</name>
<dbReference type="Proteomes" id="UP001489897">
    <property type="component" value="Unassembled WGS sequence"/>
</dbReference>
<evidence type="ECO:0000313" key="1">
    <source>
        <dbReference type="EMBL" id="MEM5422432.1"/>
    </source>
</evidence>
<sequence>MKLTGLRVVDLSQFMPGPFLAANLAEHGAQVIKIEPVTGDPTRGAPGTDGAFFAAINRGKRSIALDLKHPDGREAALKLMNEADVVIESSRPGVAARLGIDYDTVSRTNPRLVYCAMTAFGQNGPLSQLPAHDPVIQALAGTLPRDSRGMPVTTGPSLAALAGSLTALSAVLMALLRARETGRGDYIDVSLFDAALTAQPYLSGRLLNTPDVSSQETPDDDSGLALLSSYETADSKWLCLGGRERSFATNLLTPLGRPDLVGDAIGPAGDGQTRVRAFLTRTFLTRTLDEWLDWFEGRNISVAPVLSLAEALDHPHAHERAMIQSDPSGRKHVASPIHFRMEPAAPPLAVARLGQHTEDVLRSIGYSEERIAEVIASGAVRGQHDDTYAVAPMTQTTH</sequence>
<dbReference type="Gene3D" id="3.40.50.10540">
    <property type="entry name" value="Crotonobetainyl-coa:carnitine coa-transferase, domain 1"/>
    <property type="match status" value="2"/>
</dbReference>
<dbReference type="Pfam" id="PF02515">
    <property type="entry name" value="CoA_transf_3"/>
    <property type="match status" value="1"/>
</dbReference>
<dbReference type="RefSeq" id="WP_342947397.1">
    <property type="nucleotide sequence ID" value="NZ_JAYMRV010000004.1"/>
</dbReference>
<dbReference type="SUPFAM" id="SSF89796">
    <property type="entry name" value="CoA-transferase family III (CaiB/BaiF)"/>
    <property type="match status" value="1"/>
</dbReference>
<evidence type="ECO:0000313" key="2">
    <source>
        <dbReference type="Proteomes" id="UP001489897"/>
    </source>
</evidence>
<organism evidence="1 2">
    <name type="scientific">Paraburkholderia ferrariae</name>
    <dbReference type="NCBI Taxonomy" id="386056"/>
    <lineage>
        <taxon>Bacteria</taxon>
        <taxon>Pseudomonadati</taxon>
        <taxon>Pseudomonadota</taxon>
        <taxon>Betaproteobacteria</taxon>
        <taxon>Burkholderiales</taxon>
        <taxon>Burkholderiaceae</taxon>
        <taxon>Paraburkholderia</taxon>
    </lineage>
</organism>
<accession>A0ABU9RS18</accession>
<dbReference type="InterPro" id="IPR003673">
    <property type="entry name" value="CoA-Trfase_fam_III"/>
</dbReference>